<sequence length="131" mass="14221">MSQPLHIKHSQARIPLMDPVLYSLGDTISDFFASRAPVTQQQCDDLAVSLVGGPVNPVPIQGSSSYTVTAGSQQIQDCSISRCEFRFGYAHLKPSSTNSWTALWRRIPFHGKVKQLAPADKPAPSVAVGKE</sequence>
<proteinExistence type="predicted"/>
<evidence type="ECO:0000313" key="2">
    <source>
        <dbReference type="Proteomes" id="UP000616885"/>
    </source>
</evidence>
<organism evidence="1 2">
    <name type="scientific">Bionectria ochroleuca</name>
    <name type="common">Gliocladium roseum</name>
    <dbReference type="NCBI Taxonomy" id="29856"/>
    <lineage>
        <taxon>Eukaryota</taxon>
        <taxon>Fungi</taxon>
        <taxon>Dikarya</taxon>
        <taxon>Ascomycota</taxon>
        <taxon>Pezizomycotina</taxon>
        <taxon>Sordariomycetes</taxon>
        <taxon>Hypocreomycetidae</taxon>
        <taxon>Hypocreales</taxon>
        <taxon>Bionectriaceae</taxon>
        <taxon>Clonostachys</taxon>
    </lineage>
</organism>
<evidence type="ECO:0000313" key="1">
    <source>
        <dbReference type="EMBL" id="KAF9759806.1"/>
    </source>
</evidence>
<reference evidence="1" key="1">
    <citation type="submission" date="2020-10" db="EMBL/GenBank/DDBJ databases">
        <title>High-Quality Genome Resource of Clonostachys rosea strain S41 by Oxford Nanopore Long-Read Sequencing.</title>
        <authorList>
            <person name="Wang H."/>
        </authorList>
    </citation>
    <scope>NUCLEOTIDE SEQUENCE</scope>
    <source>
        <strain evidence="1">S41</strain>
    </source>
</reference>
<protein>
    <submittedName>
        <fullName evidence="1">Uncharacterized protein</fullName>
    </submittedName>
</protein>
<gene>
    <name evidence="1" type="ORF">IM811_001500</name>
</gene>
<dbReference type="Proteomes" id="UP000616885">
    <property type="component" value="Unassembled WGS sequence"/>
</dbReference>
<accession>A0A8H7NQ01</accession>
<dbReference type="EMBL" id="JADCTT010000001">
    <property type="protein sequence ID" value="KAF9759806.1"/>
    <property type="molecule type" value="Genomic_DNA"/>
</dbReference>
<name>A0A8H7NQ01_BIOOC</name>
<comment type="caution">
    <text evidence="1">The sequence shown here is derived from an EMBL/GenBank/DDBJ whole genome shotgun (WGS) entry which is preliminary data.</text>
</comment>
<dbReference type="AlphaFoldDB" id="A0A8H7NQ01"/>